<dbReference type="InterPro" id="IPR014878">
    <property type="entry name" value="THAP4-like_heme-bd"/>
</dbReference>
<keyword evidence="3" id="KW-1185">Reference proteome</keyword>
<evidence type="ECO:0000313" key="3">
    <source>
        <dbReference type="Proteomes" id="UP000050640"/>
    </source>
</evidence>
<name>A0A0R3RJ63_9BILA</name>
<dbReference type="PROSITE" id="PS51670">
    <property type="entry name" value="SHKT"/>
    <property type="match status" value="1"/>
</dbReference>
<evidence type="ECO:0000256" key="1">
    <source>
        <dbReference type="PROSITE-ProRule" id="PRU01005"/>
    </source>
</evidence>
<feature type="domain" description="ShKT" evidence="2">
    <location>
        <begin position="1"/>
        <end position="32"/>
    </location>
</feature>
<dbReference type="WBParaSite" id="EEL_0000152101-mRNA-1">
    <property type="protein sequence ID" value="EEL_0000152101-mRNA-1"/>
    <property type="gene ID" value="EEL_0000152101"/>
</dbReference>
<reference evidence="4" key="1">
    <citation type="submission" date="2017-02" db="UniProtKB">
        <authorList>
            <consortium name="WormBaseParasite"/>
        </authorList>
    </citation>
    <scope>IDENTIFICATION</scope>
</reference>
<proteinExistence type="predicted"/>
<evidence type="ECO:0000313" key="4">
    <source>
        <dbReference type="WBParaSite" id="EEL_0000152101-mRNA-1"/>
    </source>
</evidence>
<comment type="caution">
    <text evidence="1">Lacks conserved residue(s) required for the propagation of feature annotation.</text>
</comment>
<dbReference type="CDD" id="cd07828">
    <property type="entry name" value="lipocalin_heme-bd-THAP4-like"/>
    <property type="match status" value="1"/>
</dbReference>
<accession>A0A0R3RJ63</accession>
<dbReference type="PANTHER" id="PTHR15854">
    <property type="entry name" value="THAP4 PROTEIN"/>
    <property type="match status" value="1"/>
</dbReference>
<sequence length="209" mass="24087">MHCFTWIAENSTKCDLINEFPNSYCEKSCQLCDSNLVLKEYDLKKIPVTLKSVAFLIGKWCSEFGGKAVFPTIPTITYGGEIHFYLITNYRGIAWDIWDAKEMHEEYGFLSVFNNNGTNLISLNAVMNNGRNCFGFVTVEEGKEREFSIELYTQQIGRISFSHDLPVLRMSRSWTLLDATHLEARLSISTVTRHEIMEHATIVYDRIYP</sequence>
<dbReference type="AlphaFoldDB" id="A0A0R3RJ63"/>
<organism evidence="3 4">
    <name type="scientific">Elaeophora elaphi</name>
    <dbReference type="NCBI Taxonomy" id="1147741"/>
    <lineage>
        <taxon>Eukaryota</taxon>
        <taxon>Metazoa</taxon>
        <taxon>Ecdysozoa</taxon>
        <taxon>Nematoda</taxon>
        <taxon>Chromadorea</taxon>
        <taxon>Rhabditida</taxon>
        <taxon>Spirurina</taxon>
        <taxon>Spiruromorpha</taxon>
        <taxon>Filarioidea</taxon>
        <taxon>Onchocercidae</taxon>
        <taxon>Elaeophora</taxon>
    </lineage>
</organism>
<dbReference type="Pfam" id="PF08768">
    <property type="entry name" value="THAP4_heme-bd"/>
    <property type="match status" value="1"/>
</dbReference>
<dbReference type="InterPro" id="IPR012674">
    <property type="entry name" value="Calycin"/>
</dbReference>
<evidence type="ECO:0000259" key="2">
    <source>
        <dbReference type="PROSITE" id="PS51670"/>
    </source>
</evidence>
<dbReference type="PANTHER" id="PTHR15854:SF2">
    <property type="entry name" value="MARVEL DOMAIN-CONTAINING PROTEIN-RELATED"/>
    <property type="match status" value="1"/>
</dbReference>
<dbReference type="Gene3D" id="2.40.128.20">
    <property type="match status" value="1"/>
</dbReference>
<protein>
    <submittedName>
        <fullName evidence="4">ShKT domain-containing protein</fullName>
    </submittedName>
</protein>
<dbReference type="SUPFAM" id="SSF50814">
    <property type="entry name" value="Lipocalins"/>
    <property type="match status" value="1"/>
</dbReference>
<dbReference type="Proteomes" id="UP000050640">
    <property type="component" value="Unplaced"/>
</dbReference>
<dbReference type="InterPro" id="IPR003582">
    <property type="entry name" value="ShKT_dom"/>
</dbReference>
<dbReference type="InterPro" id="IPR045165">
    <property type="entry name" value="Nitrobindin"/>
</dbReference>